<dbReference type="EMBL" id="BAABDQ010000007">
    <property type="protein sequence ID" value="GAA3554137.1"/>
    <property type="molecule type" value="Genomic_DNA"/>
</dbReference>
<gene>
    <name evidence="2" type="ORF">GCM10022419_038150</name>
</gene>
<reference evidence="3" key="1">
    <citation type="journal article" date="2019" name="Int. J. Syst. Evol. Microbiol.">
        <title>The Global Catalogue of Microorganisms (GCM) 10K type strain sequencing project: providing services to taxonomists for standard genome sequencing and annotation.</title>
        <authorList>
            <consortium name="The Broad Institute Genomics Platform"/>
            <consortium name="The Broad Institute Genome Sequencing Center for Infectious Disease"/>
            <person name="Wu L."/>
            <person name="Ma J."/>
        </authorList>
    </citation>
    <scope>NUCLEOTIDE SEQUENCE [LARGE SCALE GENOMIC DNA]</scope>
    <source>
        <strain evidence="3">JCM 17326</strain>
    </source>
</reference>
<evidence type="ECO:0000259" key="1">
    <source>
        <dbReference type="PROSITE" id="PS51186"/>
    </source>
</evidence>
<keyword evidence="3" id="KW-1185">Reference proteome</keyword>
<sequence length="242" mass="25398">MTGSSLKDLDLLRIEIGTIWALDGRGRLPGPEELVIGAAAGGLTGAVGRDVPDELAARLLALVARAAPSSPGRPPAVLEECRDLLDDDELVVAGGPSYLVSPPVALTSAVAVLRSGEPAHAERVRSLRPLTWEPGEWAELVGGGEGAPWSMIVEDGQVVAVCHTARRTAIAAEAGTWTSPAFRGRGYAAAVTAAWAGLLPEACPHLFYSTSADNRSSQRVAERLGLRGLGWLWKLTRPKTTT</sequence>
<dbReference type="PROSITE" id="PS51186">
    <property type="entry name" value="GNAT"/>
    <property type="match status" value="1"/>
</dbReference>
<organism evidence="2 3">
    <name type="scientific">Nonomuraea rosea</name>
    <dbReference type="NCBI Taxonomy" id="638574"/>
    <lineage>
        <taxon>Bacteria</taxon>
        <taxon>Bacillati</taxon>
        <taxon>Actinomycetota</taxon>
        <taxon>Actinomycetes</taxon>
        <taxon>Streptosporangiales</taxon>
        <taxon>Streptosporangiaceae</taxon>
        <taxon>Nonomuraea</taxon>
    </lineage>
</organism>
<dbReference type="Proteomes" id="UP001500630">
    <property type="component" value="Unassembled WGS sequence"/>
</dbReference>
<comment type="caution">
    <text evidence="2">The sequence shown here is derived from an EMBL/GenBank/DDBJ whole genome shotgun (WGS) entry which is preliminary data.</text>
</comment>
<name>A0ABP6WRT1_9ACTN</name>
<dbReference type="InterPro" id="IPR000182">
    <property type="entry name" value="GNAT_dom"/>
</dbReference>
<dbReference type="Gene3D" id="3.40.630.30">
    <property type="match status" value="1"/>
</dbReference>
<dbReference type="InterPro" id="IPR016181">
    <property type="entry name" value="Acyl_CoA_acyltransferase"/>
</dbReference>
<proteinExistence type="predicted"/>
<evidence type="ECO:0000313" key="2">
    <source>
        <dbReference type="EMBL" id="GAA3554137.1"/>
    </source>
</evidence>
<protein>
    <recommendedName>
        <fullName evidence="1">N-acetyltransferase domain-containing protein</fullName>
    </recommendedName>
</protein>
<evidence type="ECO:0000313" key="3">
    <source>
        <dbReference type="Proteomes" id="UP001500630"/>
    </source>
</evidence>
<dbReference type="RefSeq" id="WP_345563418.1">
    <property type="nucleotide sequence ID" value="NZ_BAABDQ010000007.1"/>
</dbReference>
<dbReference type="Pfam" id="PF13302">
    <property type="entry name" value="Acetyltransf_3"/>
    <property type="match status" value="1"/>
</dbReference>
<accession>A0ABP6WRT1</accession>
<feature type="domain" description="N-acetyltransferase" evidence="1">
    <location>
        <begin position="111"/>
        <end position="242"/>
    </location>
</feature>
<dbReference type="SUPFAM" id="SSF55729">
    <property type="entry name" value="Acyl-CoA N-acyltransferases (Nat)"/>
    <property type="match status" value="1"/>
</dbReference>